<comment type="caution">
    <text evidence="2">The sequence shown here is derived from an EMBL/GenBank/DDBJ whole genome shotgun (WGS) entry which is preliminary data.</text>
</comment>
<dbReference type="InterPro" id="IPR016161">
    <property type="entry name" value="Ald_DH/histidinol_DH"/>
</dbReference>
<sequence length="342" mass="38936">MDRNTIIRALSDLADEFRIGTKLFSTEDLPEAFHQARIHNKWFTKENIIASVNALADMISDEPTVEKWLGKYPEPKSKAKKILLVLPGNIPAVGFHDVLCTLLSGHSAEIKLSSDDKFLIPWMLRTAEKYFPKWVSRTHYHEGLISDFDAVIATGSNQSAQTFETYFSRKPRIIRHNRSSIAVVHDTDGDEELIKLGDDIFMYFGLGCRNVSLVFIPEGFDKQRLFDAFLPWKRLEYINAYANNYVYYKSYFGLSKEEPLDGSFYLLRENNSTAAPVAVIHYSEYNSIDQVKQFLSENKENIQCAVSAQNDIGNAVKPGQAQYPRIDEYADDVDTMAFLAGL</sequence>
<protein>
    <recommendedName>
        <fullName evidence="3">Acyl-CoA reductase</fullName>
    </recommendedName>
</protein>
<organism evidence="2">
    <name type="scientific">bioreactor metagenome</name>
    <dbReference type="NCBI Taxonomy" id="1076179"/>
    <lineage>
        <taxon>unclassified sequences</taxon>
        <taxon>metagenomes</taxon>
        <taxon>ecological metagenomes</taxon>
    </lineage>
</organism>
<evidence type="ECO:0000256" key="1">
    <source>
        <dbReference type="ARBA" id="ARBA00022857"/>
    </source>
</evidence>
<dbReference type="InterPro" id="IPR008670">
    <property type="entry name" value="CoA_reduct_LuxC"/>
</dbReference>
<dbReference type="EMBL" id="VSSQ01001322">
    <property type="protein sequence ID" value="MPM07312.1"/>
    <property type="molecule type" value="Genomic_DNA"/>
</dbReference>
<dbReference type="GO" id="GO:0008218">
    <property type="term" value="P:bioluminescence"/>
    <property type="evidence" value="ECO:0007669"/>
    <property type="project" value="InterPro"/>
</dbReference>
<dbReference type="AlphaFoldDB" id="A0A644WU15"/>
<keyword evidence="1" id="KW-0521">NADP</keyword>
<name>A0A644WU15_9ZZZZ</name>
<evidence type="ECO:0000313" key="2">
    <source>
        <dbReference type="EMBL" id="MPM07312.1"/>
    </source>
</evidence>
<dbReference type="Pfam" id="PF05893">
    <property type="entry name" value="LuxC"/>
    <property type="match status" value="1"/>
</dbReference>
<gene>
    <name evidence="2" type="ORF">SDC9_53618</name>
</gene>
<accession>A0A644WU15</accession>
<reference evidence="2" key="1">
    <citation type="submission" date="2019-08" db="EMBL/GenBank/DDBJ databases">
        <authorList>
            <person name="Kucharzyk K."/>
            <person name="Murdoch R.W."/>
            <person name="Higgins S."/>
            <person name="Loffler F."/>
        </authorList>
    </citation>
    <scope>NUCLEOTIDE SEQUENCE</scope>
</reference>
<dbReference type="GO" id="GO:0003995">
    <property type="term" value="F:acyl-CoA dehydrogenase activity"/>
    <property type="evidence" value="ECO:0007669"/>
    <property type="project" value="InterPro"/>
</dbReference>
<dbReference type="SUPFAM" id="SSF53720">
    <property type="entry name" value="ALDH-like"/>
    <property type="match status" value="1"/>
</dbReference>
<evidence type="ECO:0008006" key="3">
    <source>
        <dbReference type="Google" id="ProtNLM"/>
    </source>
</evidence>
<proteinExistence type="predicted"/>